<evidence type="ECO:0000259" key="7">
    <source>
        <dbReference type="PROSITE" id="PS51469"/>
    </source>
</evidence>
<dbReference type="Pfam" id="PF07738">
    <property type="entry name" value="Sad1_UNC"/>
    <property type="match status" value="1"/>
</dbReference>
<keyword evidence="3 6" id="KW-1133">Transmembrane helix</keyword>
<feature type="compositionally biased region" description="Low complexity" evidence="5">
    <location>
        <begin position="11"/>
        <end position="36"/>
    </location>
</feature>
<comment type="subcellular location">
    <subcellularLocation>
        <location evidence="1">Endomembrane system</location>
    </subcellularLocation>
</comment>
<feature type="region of interest" description="Disordered" evidence="5">
    <location>
        <begin position="1"/>
        <end position="124"/>
    </location>
</feature>
<feature type="compositionally biased region" description="Pro residues" evidence="5">
    <location>
        <begin position="393"/>
        <end position="405"/>
    </location>
</feature>
<evidence type="ECO:0000313" key="9">
    <source>
        <dbReference type="Proteomes" id="UP001165060"/>
    </source>
</evidence>
<keyword evidence="4 6" id="KW-0472">Membrane</keyword>
<sequence length="726" mass="75306">MSAPETSALTDPPTAAADPAVPADATADPAPSDPASNEPPPPPSDPSPNPTVDPNPDPSASSSPDQNGPDAPSAPPATDVPSTPPSASSEPPLTSTEPPTPPSEPQAAEPQVSSPPPPHESGAELMNYASKTSGAIIVDKSGSSKGMGNVLVDDKDKYALTPCEDEQWAVVGLSEEIQVTRITISNYERYSSTTKDFQLLGATSFPAASWQDLGNFRANATTGEQAFTVTERTLARYLKIRFISHHNEEFYCTLSQVKVHGNTVHEFLHEEWLESSLEQEKMMEAVAVAEKEAEAVVEAEAAVEVEVEVETATTVEAAVEVEGEASPVEVASPVQVEEEEQQAEEPTPVPVEGEELEEKEVEAAEEEKEEVAQANPEADVVEASAAVEDTPAAPEPPPDPTPPPMFQGNISNINLPNSSKSIGEKMLAGVMKLTGLKTKEEGGGEEAAGEAGGEEAGAKGEEVSGAAEEAQNVSKVVVANATAAANVTGVNATAAANATAASNNVTAPATSSNATAALNVTAPAAASANVTATAANATAALNATAAAANSSAAIPLPPPPDVKKAAAKAAPELVVPADFLSCMDNLNYTQFRTKMLSRTPGATTPQQNPLVLPPPGGSGQQFENIFKTLMTEIKGLQLNQSIVELYIKQMQTCHGLAIKEMAGEGKRKEKKLEADIAYLMEEVQALRREGNVNPIVLSCVGVAILAVLVALGRGGRRVGKGEDSNN</sequence>
<feature type="region of interest" description="Disordered" evidence="5">
    <location>
        <begin position="437"/>
        <end position="467"/>
    </location>
</feature>
<reference evidence="8 9" key="1">
    <citation type="journal article" date="2023" name="Commun. Biol.">
        <title>Genome analysis of Parmales, the sister group of diatoms, reveals the evolutionary specialization of diatoms from phago-mixotrophs to photoautotrophs.</title>
        <authorList>
            <person name="Ban H."/>
            <person name="Sato S."/>
            <person name="Yoshikawa S."/>
            <person name="Yamada K."/>
            <person name="Nakamura Y."/>
            <person name="Ichinomiya M."/>
            <person name="Sato N."/>
            <person name="Blanc-Mathieu R."/>
            <person name="Endo H."/>
            <person name="Kuwata A."/>
            <person name="Ogata H."/>
        </authorList>
    </citation>
    <scope>NUCLEOTIDE SEQUENCE [LARGE SCALE GENOMIC DNA]</scope>
</reference>
<feature type="transmembrane region" description="Helical" evidence="6">
    <location>
        <begin position="692"/>
        <end position="711"/>
    </location>
</feature>
<dbReference type="InterPro" id="IPR008979">
    <property type="entry name" value="Galactose-bd-like_sf"/>
</dbReference>
<dbReference type="InterPro" id="IPR045120">
    <property type="entry name" value="Suco/Slp1-like"/>
</dbReference>
<evidence type="ECO:0000256" key="4">
    <source>
        <dbReference type="ARBA" id="ARBA00023136"/>
    </source>
</evidence>
<protein>
    <recommendedName>
        <fullName evidence="7">SUN domain-containing protein</fullName>
    </recommendedName>
</protein>
<feature type="compositionally biased region" description="Acidic residues" evidence="5">
    <location>
        <begin position="352"/>
        <end position="369"/>
    </location>
</feature>
<dbReference type="Gene3D" id="2.60.120.260">
    <property type="entry name" value="Galactose-binding domain-like"/>
    <property type="match status" value="1"/>
</dbReference>
<evidence type="ECO:0000256" key="2">
    <source>
        <dbReference type="ARBA" id="ARBA00022692"/>
    </source>
</evidence>
<evidence type="ECO:0000256" key="6">
    <source>
        <dbReference type="SAM" id="Phobius"/>
    </source>
</evidence>
<name>A0ABQ6N7F6_9STRA</name>
<evidence type="ECO:0000313" key="8">
    <source>
        <dbReference type="EMBL" id="GMI42578.1"/>
    </source>
</evidence>
<feature type="compositionally biased region" description="Low complexity" evidence="5">
    <location>
        <begin position="85"/>
        <end position="97"/>
    </location>
</feature>
<evidence type="ECO:0000256" key="3">
    <source>
        <dbReference type="ARBA" id="ARBA00022989"/>
    </source>
</evidence>
<dbReference type="PRINTS" id="PR01217">
    <property type="entry name" value="PRICHEXTENSN"/>
</dbReference>
<gene>
    <name evidence="8" type="ORF">TeGR_g10662</name>
</gene>
<feature type="compositionally biased region" description="Low complexity" evidence="5">
    <location>
        <begin position="322"/>
        <end position="335"/>
    </location>
</feature>
<keyword evidence="2 6" id="KW-0812">Transmembrane</keyword>
<feature type="compositionally biased region" description="Pro residues" evidence="5">
    <location>
        <begin position="37"/>
        <end position="57"/>
    </location>
</feature>
<dbReference type="InterPro" id="IPR012919">
    <property type="entry name" value="SUN_dom"/>
</dbReference>
<keyword evidence="9" id="KW-1185">Reference proteome</keyword>
<proteinExistence type="predicted"/>
<accession>A0ABQ6N7F6</accession>
<dbReference type="PANTHER" id="PTHR12953">
    <property type="entry name" value="MEMBRANE PROTEIN CH1 RELATED"/>
    <property type="match status" value="1"/>
</dbReference>
<organism evidence="8 9">
    <name type="scientific">Tetraparma gracilis</name>
    <dbReference type="NCBI Taxonomy" id="2962635"/>
    <lineage>
        <taxon>Eukaryota</taxon>
        <taxon>Sar</taxon>
        <taxon>Stramenopiles</taxon>
        <taxon>Ochrophyta</taxon>
        <taxon>Bolidophyceae</taxon>
        <taxon>Parmales</taxon>
        <taxon>Triparmaceae</taxon>
        <taxon>Tetraparma</taxon>
    </lineage>
</organism>
<dbReference type="PANTHER" id="PTHR12953:SF0">
    <property type="entry name" value="SUN DOMAIN-CONTAINING OSSIFICATION FACTOR"/>
    <property type="match status" value="1"/>
</dbReference>
<evidence type="ECO:0000256" key="1">
    <source>
        <dbReference type="ARBA" id="ARBA00004308"/>
    </source>
</evidence>
<dbReference type="SUPFAM" id="SSF49785">
    <property type="entry name" value="Galactose-binding domain-like"/>
    <property type="match status" value="1"/>
</dbReference>
<feature type="compositionally biased region" description="Polar residues" evidence="5">
    <location>
        <begin position="408"/>
        <end position="418"/>
    </location>
</feature>
<evidence type="ECO:0000256" key="5">
    <source>
        <dbReference type="SAM" id="MobiDB-lite"/>
    </source>
</evidence>
<feature type="compositionally biased region" description="Low complexity" evidence="5">
    <location>
        <begin position="372"/>
        <end position="392"/>
    </location>
</feature>
<comment type="caution">
    <text evidence="8">The sequence shown here is derived from an EMBL/GenBank/DDBJ whole genome shotgun (WGS) entry which is preliminary data.</text>
</comment>
<dbReference type="Proteomes" id="UP001165060">
    <property type="component" value="Unassembled WGS sequence"/>
</dbReference>
<dbReference type="EMBL" id="BRYB01001077">
    <property type="protein sequence ID" value="GMI42578.1"/>
    <property type="molecule type" value="Genomic_DNA"/>
</dbReference>
<dbReference type="PROSITE" id="PS51469">
    <property type="entry name" value="SUN"/>
    <property type="match status" value="1"/>
</dbReference>
<feature type="domain" description="SUN" evidence="7">
    <location>
        <begin position="105"/>
        <end position="264"/>
    </location>
</feature>
<feature type="region of interest" description="Disordered" evidence="5">
    <location>
        <begin position="322"/>
        <end position="418"/>
    </location>
</feature>